<dbReference type="Proteomes" id="UP000433883">
    <property type="component" value="Unassembled WGS sequence"/>
</dbReference>
<evidence type="ECO:0000256" key="8">
    <source>
        <dbReference type="ARBA" id="ARBA00023235"/>
    </source>
</evidence>
<dbReference type="InterPro" id="IPR029000">
    <property type="entry name" value="Cyclophilin-like_dom_sf"/>
</dbReference>
<gene>
    <name evidence="11" type="ORF">BLS_008023</name>
</gene>
<evidence type="ECO:0000259" key="10">
    <source>
        <dbReference type="PROSITE" id="PS50072"/>
    </source>
</evidence>
<dbReference type="AlphaFoldDB" id="A0A8H3V4P1"/>
<dbReference type="InterPro" id="IPR002130">
    <property type="entry name" value="Cyclophilin-type_PPIase_dom"/>
</dbReference>
<reference evidence="11 12" key="1">
    <citation type="submission" date="2019-11" db="EMBL/GenBank/DDBJ databases">
        <title>Venturia inaequalis Genome Resource.</title>
        <authorList>
            <person name="Lichtner F.J."/>
        </authorList>
    </citation>
    <scope>NUCLEOTIDE SEQUENCE [LARGE SCALE GENOMIC DNA]</scope>
    <source>
        <strain evidence="11">Bline_iso_100314</strain>
    </source>
</reference>
<organism evidence="11 12">
    <name type="scientific">Venturia inaequalis</name>
    <name type="common">Apple scab fungus</name>
    <dbReference type="NCBI Taxonomy" id="5025"/>
    <lineage>
        <taxon>Eukaryota</taxon>
        <taxon>Fungi</taxon>
        <taxon>Dikarya</taxon>
        <taxon>Ascomycota</taxon>
        <taxon>Pezizomycotina</taxon>
        <taxon>Dothideomycetes</taxon>
        <taxon>Pleosporomycetidae</taxon>
        <taxon>Venturiales</taxon>
        <taxon>Venturiaceae</taxon>
        <taxon>Venturia</taxon>
    </lineage>
</organism>
<dbReference type="Pfam" id="PF00160">
    <property type="entry name" value="Pro_isomerase"/>
    <property type="match status" value="1"/>
</dbReference>
<dbReference type="GO" id="GO:0005739">
    <property type="term" value="C:mitochondrion"/>
    <property type="evidence" value="ECO:0007669"/>
    <property type="project" value="UniProtKB-SubCell"/>
</dbReference>
<keyword evidence="8" id="KW-0413">Isomerase</keyword>
<evidence type="ECO:0000256" key="2">
    <source>
        <dbReference type="ARBA" id="ARBA00004173"/>
    </source>
</evidence>
<comment type="similarity">
    <text evidence="3">Belongs to the cyclophilin-type PPIase family.</text>
</comment>
<dbReference type="PROSITE" id="PS50072">
    <property type="entry name" value="CSA_PPIASE_2"/>
    <property type="match status" value="1"/>
</dbReference>
<dbReference type="InterPro" id="IPR020892">
    <property type="entry name" value="Cyclophilin-type_PPIase_CS"/>
</dbReference>
<evidence type="ECO:0000256" key="5">
    <source>
        <dbReference type="ARBA" id="ARBA00022946"/>
    </source>
</evidence>
<keyword evidence="6" id="KW-0697">Rotamase</keyword>
<dbReference type="GO" id="GO:0003755">
    <property type="term" value="F:peptidyl-prolyl cis-trans isomerase activity"/>
    <property type="evidence" value="ECO:0007669"/>
    <property type="project" value="UniProtKB-KW"/>
</dbReference>
<evidence type="ECO:0000256" key="3">
    <source>
        <dbReference type="ARBA" id="ARBA00007365"/>
    </source>
</evidence>
<accession>A0A8H3V4P1</accession>
<dbReference type="PANTHER" id="PTHR11071:SF385">
    <property type="entry name" value="PEPTIDYL-PROLYL CIS-TRANS ISOMERASE"/>
    <property type="match status" value="1"/>
</dbReference>
<dbReference type="InterPro" id="IPR045469">
    <property type="entry name" value="Nis1"/>
</dbReference>
<keyword evidence="9" id="KW-0732">Signal</keyword>
<evidence type="ECO:0000256" key="7">
    <source>
        <dbReference type="ARBA" id="ARBA00023128"/>
    </source>
</evidence>
<dbReference type="Pfam" id="PF19271">
    <property type="entry name" value="Nis1"/>
    <property type="match status" value="1"/>
</dbReference>
<keyword evidence="5" id="KW-0809">Transit peptide</keyword>
<dbReference type="PRINTS" id="PR00153">
    <property type="entry name" value="CSAPPISMRASE"/>
</dbReference>
<comment type="caution">
    <text evidence="11">The sequence shown here is derived from an EMBL/GenBank/DDBJ whole genome shotgun (WGS) entry which is preliminary data.</text>
</comment>
<name>A0A8H3V4P1_VENIN</name>
<dbReference type="FunFam" id="2.40.100.10:FF:000032">
    <property type="entry name" value="Peptidyl-prolyl cis-trans isomerase"/>
    <property type="match status" value="1"/>
</dbReference>
<protein>
    <recommendedName>
        <fullName evidence="4">peptidylprolyl isomerase</fullName>
        <ecNumber evidence="4">5.2.1.8</ecNumber>
    </recommendedName>
</protein>
<feature type="signal peptide" evidence="9">
    <location>
        <begin position="1"/>
        <end position="17"/>
    </location>
</feature>
<keyword evidence="7" id="KW-0496">Mitochondrion</keyword>
<evidence type="ECO:0000256" key="4">
    <source>
        <dbReference type="ARBA" id="ARBA00013194"/>
    </source>
</evidence>
<dbReference type="EMBL" id="WNWQ01000066">
    <property type="protein sequence ID" value="KAE9980962.1"/>
    <property type="molecule type" value="Genomic_DNA"/>
</dbReference>
<evidence type="ECO:0000313" key="11">
    <source>
        <dbReference type="EMBL" id="KAE9980962.1"/>
    </source>
</evidence>
<dbReference type="EC" id="5.2.1.8" evidence="4"/>
<dbReference type="PANTHER" id="PTHR11071">
    <property type="entry name" value="PEPTIDYL-PROLYL CIS-TRANS ISOMERASE"/>
    <property type="match status" value="1"/>
</dbReference>
<proteinExistence type="inferred from homology"/>
<evidence type="ECO:0000256" key="9">
    <source>
        <dbReference type="SAM" id="SignalP"/>
    </source>
</evidence>
<dbReference type="GO" id="GO:0006457">
    <property type="term" value="P:protein folding"/>
    <property type="evidence" value="ECO:0007669"/>
    <property type="project" value="InterPro"/>
</dbReference>
<evidence type="ECO:0000313" key="12">
    <source>
        <dbReference type="Proteomes" id="UP000433883"/>
    </source>
</evidence>
<evidence type="ECO:0000256" key="6">
    <source>
        <dbReference type="ARBA" id="ARBA00023110"/>
    </source>
</evidence>
<feature type="domain" description="PPIase cyclophilin-type" evidence="10">
    <location>
        <begin position="157"/>
        <end position="310"/>
    </location>
</feature>
<feature type="chain" id="PRO_5035003003" description="peptidylprolyl isomerase" evidence="9">
    <location>
        <begin position="18"/>
        <end position="311"/>
    </location>
</feature>
<comment type="catalytic activity">
    <reaction evidence="1">
        <text>[protein]-peptidylproline (omega=180) = [protein]-peptidylproline (omega=0)</text>
        <dbReference type="Rhea" id="RHEA:16237"/>
        <dbReference type="Rhea" id="RHEA-COMP:10747"/>
        <dbReference type="Rhea" id="RHEA-COMP:10748"/>
        <dbReference type="ChEBI" id="CHEBI:83833"/>
        <dbReference type="ChEBI" id="CHEBI:83834"/>
        <dbReference type="EC" id="5.2.1.8"/>
    </reaction>
</comment>
<dbReference type="PROSITE" id="PS00170">
    <property type="entry name" value="CSA_PPIASE_1"/>
    <property type="match status" value="1"/>
</dbReference>
<dbReference type="Gene3D" id="2.40.100.10">
    <property type="entry name" value="Cyclophilin-like"/>
    <property type="match status" value="1"/>
</dbReference>
<dbReference type="SUPFAM" id="SSF50891">
    <property type="entry name" value="Cyclophilin-like"/>
    <property type="match status" value="1"/>
</dbReference>
<comment type="subcellular location">
    <subcellularLocation>
        <location evidence="2">Mitochondrion</location>
    </subcellularLocation>
</comment>
<evidence type="ECO:0000256" key="1">
    <source>
        <dbReference type="ARBA" id="ARBA00000971"/>
    </source>
</evidence>
<dbReference type="GO" id="GO:0016018">
    <property type="term" value="F:cyclosporin A binding"/>
    <property type="evidence" value="ECO:0007669"/>
    <property type="project" value="TreeGrafter"/>
</dbReference>
<sequence>MQLSTFALASLLSLASARIVGFSVPKTIRPGEGFSAVIHTENYIQSVQDIAIAFGVTPGVGYPGSLGTTLESFYLGPTQSNIVSNITKYFTTVPKTLTPGAATLSAQLYSLYGASSSGVLSNYNVSITVANTTSTDRPNEGEVRFQTYYIPTRDGRHEQTGRVNFKLYDDVVPKTVKNFSTLCTGEMGFGFKGSKFHRVIPDFMLQGGDITRGNGTGGKCIWGEKFEDENFKIKHTKPGLLSMANAGPNTNGSQFFITTVVTSWLDGKHVVFGEVADEEGMWVVKSVEATGSNTGKIKYPTPPTIEDSGAQ</sequence>